<accession>A0A8S5MWI8</accession>
<reference evidence="1" key="1">
    <citation type="journal article" date="2021" name="Proc. Natl. Acad. Sci. U.S.A.">
        <title>A Catalog of Tens of Thousands of Viruses from Human Metagenomes Reveals Hidden Associations with Chronic Diseases.</title>
        <authorList>
            <person name="Tisza M.J."/>
            <person name="Buck C.B."/>
        </authorList>
    </citation>
    <scope>NUCLEOTIDE SEQUENCE</scope>
    <source>
        <strain evidence="1">Ct3wi9</strain>
    </source>
</reference>
<evidence type="ECO:0000313" key="1">
    <source>
        <dbReference type="EMBL" id="DAD86710.1"/>
    </source>
</evidence>
<name>A0A8S5MWI8_9CAUD</name>
<sequence>MQHETAFYPEQYQGDISKLNYITNLLYDCMKLNQDFKEKIKPVTLYQLSGDYAELKKELKQKETDEYDYKRHIPYVKVDGKLRDEEEVKRSMMPRFASILDKAITRKPKLGETLPEACQHNEWEISSLGLDFKTLSYQNFIEAMKLKNPTDRQIRNALISYVIQFLINGGLIKDSHELRVFERIMHKYTYLASALYFHGLFERENKGLFGLSKSNTNILFAMIYGNDFRELCVLEGIDNDNCELFSILNKHRVRLLENNSLLTRPNIDVVPSGDQYAQLAVDCIVQSLIYTLLGVDYTMHSPSLLDSVPDLPDYSELAVLSRFGVPQDTYMPLAGYRSVLGE</sequence>
<dbReference type="EMBL" id="BK015006">
    <property type="protein sequence ID" value="DAD86710.1"/>
    <property type="molecule type" value="Genomic_DNA"/>
</dbReference>
<proteinExistence type="predicted"/>
<protein>
    <submittedName>
        <fullName evidence="1">Uncharacterized protein</fullName>
    </submittedName>
</protein>
<organism evidence="1">
    <name type="scientific">Myoviridae sp. ct3wi9</name>
    <dbReference type="NCBI Taxonomy" id="2826610"/>
    <lineage>
        <taxon>Viruses</taxon>
        <taxon>Duplodnaviria</taxon>
        <taxon>Heunggongvirae</taxon>
        <taxon>Uroviricota</taxon>
        <taxon>Caudoviricetes</taxon>
    </lineage>
</organism>